<evidence type="ECO:0000313" key="4">
    <source>
        <dbReference type="WBParaSite" id="NBR_0000002701-mRNA-1"/>
    </source>
</evidence>
<sequence length="91" mass="9833">MKESSERVTKFSPDTFGGGGGGGVLSERRAISLSVGGENTKLVALLVIQCNGNRYRSSLLVLFTTSTNADKSIIFPSIHNRFVGFRKDKPL</sequence>
<dbReference type="Proteomes" id="UP000271162">
    <property type="component" value="Unassembled WGS sequence"/>
</dbReference>
<dbReference type="EMBL" id="UYSL01000005">
    <property type="protein sequence ID" value="VDL61815.1"/>
    <property type="molecule type" value="Genomic_DNA"/>
</dbReference>
<reference evidence="4" key="1">
    <citation type="submission" date="2017-02" db="UniProtKB">
        <authorList>
            <consortium name="WormBaseParasite"/>
        </authorList>
    </citation>
    <scope>IDENTIFICATION</scope>
</reference>
<name>A0A0N4XC70_NIPBR</name>
<dbReference type="WBParaSite" id="NBR_0000002701-mRNA-1">
    <property type="protein sequence ID" value="NBR_0000002701-mRNA-1"/>
    <property type="gene ID" value="NBR_0000002701"/>
</dbReference>
<evidence type="ECO:0000256" key="1">
    <source>
        <dbReference type="SAM" id="MobiDB-lite"/>
    </source>
</evidence>
<dbReference type="AlphaFoldDB" id="A0A0N4XC70"/>
<organism evidence="4">
    <name type="scientific">Nippostrongylus brasiliensis</name>
    <name type="common">Rat hookworm</name>
    <dbReference type="NCBI Taxonomy" id="27835"/>
    <lineage>
        <taxon>Eukaryota</taxon>
        <taxon>Metazoa</taxon>
        <taxon>Ecdysozoa</taxon>
        <taxon>Nematoda</taxon>
        <taxon>Chromadorea</taxon>
        <taxon>Rhabditida</taxon>
        <taxon>Rhabditina</taxon>
        <taxon>Rhabditomorpha</taxon>
        <taxon>Strongyloidea</taxon>
        <taxon>Heligmosomidae</taxon>
        <taxon>Nippostrongylus</taxon>
    </lineage>
</organism>
<protein>
    <submittedName>
        <fullName evidence="2 4">Uncharacterized protein</fullName>
    </submittedName>
</protein>
<evidence type="ECO:0000313" key="3">
    <source>
        <dbReference type="Proteomes" id="UP000271162"/>
    </source>
</evidence>
<keyword evidence="3" id="KW-1185">Reference proteome</keyword>
<feature type="region of interest" description="Disordered" evidence="1">
    <location>
        <begin position="1"/>
        <end position="22"/>
    </location>
</feature>
<proteinExistence type="predicted"/>
<evidence type="ECO:0000313" key="2">
    <source>
        <dbReference type="EMBL" id="VDL61815.1"/>
    </source>
</evidence>
<reference evidence="2 3" key="2">
    <citation type="submission" date="2018-11" db="EMBL/GenBank/DDBJ databases">
        <authorList>
            <consortium name="Pathogen Informatics"/>
        </authorList>
    </citation>
    <scope>NUCLEOTIDE SEQUENCE [LARGE SCALE GENOMIC DNA]</scope>
</reference>
<accession>A0A0N4XC70</accession>
<gene>
    <name evidence="2" type="ORF">NBR_LOCUS28</name>
</gene>